<comment type="similarity">
    <text evidence="2 12">Belongs to the peptidase M36 family.</text>
</comment>
<dbReference type="EC" id="3.4.24.-" evidence="12"/>
<evidence type="ECO:0000256" key="6">
    <source>
        <dbReference type="ARBA" id="ARBA00022801"/>
    </source>
</evidence>
<keyword evidence="5 11" id="KW-0479">Metal-binding</keyword>
<dbReference type="CDD" id="cd09596">
    <property type="entry name" value="M36"/>
    <property type="match status" value="1"/>
</dbReference>
<keyword evidence="14" id="KW-1185">Reference proteome</keyword>
<keyword evidence="7 11" id="KW-0862">Zinc</keyword>
<evidence type="ECO:0000256" key="2">
    <source>
        <dbReference type="ARBA" id="ARBA00006006"/>
    </source>
</evidence>
<evidence type="ECO:0000256" key="11">
    <source>
        <dbReference type="PIRSR" id="PIRSR601842-2"/>
    </source>
</evidence>
<keyword evidence="4 12" id="KW-0645">Protease</keyword>
<keyword evidence="6 12" id="KW-0378">Hydrolase</keyword>
<keyword evidence="8 12" id="KW-0482">Metalloprotease</keyword>
<name>A0A409XJZ5_PSICY</name>
<feature type="active site" evidence="10">
    <location>
        <position position="405"/>
    </location>
</feature>
<reference evidence="13 14" key="1">
    <citation type="journal article" date="2018" name="Evol. Lett.">
        <title>Horizontal gene cluster transfer increased hallucinogenic mushroom diversity.</title>
        <authorList>
            <person name="Reynolds H.T."/>
            <person name="Vijayakumar V."/>
            <person name="Gluck-Thaler E."/>
            <person name="Korotkin H.B."/>
            <person name="Matheny P.B."/>
            <person name="Slot J.C."/>
        </authorList>
    </citation>
    <scope>NUCLEOTIDE SEQUENCE [LARGE SCALE GENOMIC DNA]</scope>
    <source>
        <strain evidence="13 14">2631</strain>
    </source>
</reference>
<dbReference type="Gene3D" id="3.10.170.10">
    <property type="match status" value="1"/>
</dbReference>
<dbReference type="GO" id="GO:0004222">
    <property type="term" value="F:metalloendopeptidase activity"/>
    <property type="evidence" value="ECO:0007669"/>
    <property type="project" value="InterPro"/>
</dbReference>
<sequence>MVAFSKSFFSLIVAAVFATCVEAAPYPEHARHATHRTRYIGKRELKLESYHPRSTFKTFGNDGVTIGSGSSLAAGSLKDSAIVYLNGLGISSDKVTYGSGFTSASTRVAYVKQTINGIPLANAVASVGFKGDKVVSYATSFVDTKSAKIAPAKPTVEWRSVLPQIENDLEGKYNGWNATLEYLAHSDGSISLAHVVQIQSETTGTWYEAYIDAHSGELVSVTDFVSHATYAAIPITKQSLLDGMDFIFNPEDLESSPLGWHNIGFGNSTTTSGNNVQVFKGQEVQRQSDSGPSFENFYNDTNPPPFPANLAAARTNAFYIANTVHDFAYRYGFTETAFNYQLNNFGKARGGNDQVLISVQDASGKNNANFASPPDGQNGVCRMFTFTRTPVERDGSMQNDILVHELAHGITNRLTGGGTARCLQTTESGGLGEGWGDAMANWMIQKTQTADMAMGGYVINNTVKGIRSHPYSVDKTVNPLTYSALKTSNEVHDIGEVWANMLHNVYAVLVEDHGFSEDKLTNADGSEGNIVFMRLFMDALSLQPCNPTFVAARDAWILADVIRYDGAHKCRVFNAFASRGLGVQANGNFDDDFTGLEGC</sequence>
<evidence type="ECO:0000256" key="7">
    <source>
        <dbReference type="ARBA" id="ARBA00022833"/>
    </source>
</evidence>
<feature type="binding site" evidence="11">
    <location>
        <position position="404"/>
    </location>
    <ligand>
        <name>Zn(2+)</name>
        <dbReference type="ChEBI" id="CHEBI:29105"/>
        <note>catalytic</note>
    </ligand>
</feature>
<feature type="chain" id="PRO_5018817777" description="Extracellular metalloproteinase" evidence="12">
    <location>
        <begin position="24"/>
        <end position="599"/>
    </location>
</feature>
<evidence type="ECO:0000313" key="14">
    <source>
        <dbReference type="Proteomes" id="UP000283269"/>
    </source>
</evidence>
<dbReference type="AlphaFoldDB" id="A0A409XJZ5"/>
<dbReference type="PRINTS" id="PR00999">
    <property type="entry name" value="FUNGALYSIN"/>
</dbReference>
<proteinExistence type="inferred from homology"/>
<feature type="binding site" evidence="11">
    <location>
        <position position="433"/>
    </location>
    <ligand>
        <name>Zn(2+)</name>
        <dbReference type="ChEBI" id="CHEBI:29105"/>
        <note>catalytic</note>
    </ligand>
</feature>
<evidence type="ECO:0000256" key="10">
    <source>
        <dbReference type="PIRSR" id="PIRSR601842-1"/>
    </source>
</evidence>
<evidence type="ECO:0000256" key="4">
    <source>
        <dbReference type="ARBA" id="ARBA00022670"/>
    </source>
</evidence>
<evidence type="ECO:0000256" key="9">
    <source>
        <dbReference type="ARBA" id="ARBA00023145"/>
    </source>
</evidence>
<evidence type="ECO:0000256" key="1">
    <source>
        <dbReference type="ARBA" id="ARBA00004613"/>
    </source>
</evidence>
<dbReference type="GO" id="GO:0008270">
    <property type="term" value="F:zinc ion binding"/>
    <property type="evidence" value="ECO:0007669"/>
    <property type="project" value="InterPro"/>
</dbReference>
<feature type="binding site" evidence="11">
    <location>
        <position position="227"/>
    </location>
    <ligand>
        <name>Zn(2+)</name>
        <dbReference type="ChEBI" id="CHEBI:29105"/>
        <note>catalytic</note>
    </ligand>
</feature>
<dbReference type="InterPro" id="IPR050371">
    <property type="entry name" value="Fungal_virulence_M36"/>
</dbReference>
<keyword evidence="9 12" id="KW-0865">Zymogen</keyword>
<dbReference type="PANTHER" id="PTHR33478">
    <property type="entry name" value="EXTRACELLULAR METALLOPROTEINASE MEP"/>
    <property type="match status" value="1"/>
</dbReference>
<evidence type="ECO:0000256" key="12">
    <source>
        <dbReference type="RuleBase" id="RU364017"/>
    </source>
</evidence>
<dbReference type="Gene3D" id="1.10.390.10">
    <property type="entry name" value="Neutral Protease Domain 2"/>
    <property type="match status" value="1"/>
</dbReference>
<dbReference type="EMBL" id="NHYD01001485">
    <property type="protein sequence ID" value="PPQ91070.1"/>
    <property type="molecule type" value="Genomic_DNA"/>
</dbReference>
<keyword evidence="3 12" id="KW-0964">Secreted</keyword>
<dbReference type="InterPro" id="IPR027268">
    <property type="entry name" value="Peptidase_M4/M1_CTD_sf"/>
</dbReference>
<dbReference type="STRING" id="93625.A0A409XJZ5"/>
<dbReference type="Pfam" id="PF02128">
    <property type="entry name" value="Peptidase_M36"/>
    <property type="match status" value="1"/>
</dbReference>
<evidence type="ECO:0000313" key="13">
    <source>
        <dbReference type="EMBL" id="PPQ91070.1"/>
    </source>
</evidence>
<organism evidence="13 14">
    <name type="scientific">Psilocybe cyanescens</name>
    <dbReference type="NCBI Taxonomy" id="93625"/>
    <lineage>
        <taxon>Eukaryota</taxon>
        <taxon>Fungi</taxon>
        <taxon>Dikarya</taxon>
        <taxon>Basidiomycota</taxon>
        <taxon>Agaricomycotina</taxon>
        <taxon>Agaricomycetes</taxon>
        <taxon>Agaricomycetidae</taxon>
        <taxon>Agaricales</taxon>
        <taxon>Agaricineae</taxon>
        <taxon>Strophariaceae</taxon>
        <taxon>Psilocybe</taxon>
    </lineage>
</organism>
<gene>
    <name evidence="13" type="ORF">CVT25_014738</name>
</gene>
<feature type="binding site" evidence="11">
    <location>
        <position position="408"/>
    </location>
    <ligand>
        <name>Zn(2+)</name>
        <dbReference type="ChEBI" id="CHEBI:29105"/>
        <note>catalytic</note>
    </ligand>
</feature>
<comment type="caution">
    <text evidence="13">The sequence shown here is derived from an EMBL/GenBank/DDBJ whole genome shotgun (WGS) entry which is preliminary data.</text>
</comment>
<dbReference type="GO" id="GO:0006508">
    <property type="term" value="P:proteolysis"/>
    <property type="evidence" value="ECO:0007669"/>
    <property type="project" value="UniProtKB-KW"/>
</dbReference>
<feature type="signal peptide" evidence="12">
    <location>
        <begin position="1"/>
        <end position="23"/>
    </location>
</feature>
<protein>
    <recommendedName>
        <fullName evidence="12">Extracellular metalloproteinase</fullName>
        <ecNumber evidence="12">3.4.24.-</ecNumber>
    </recommendedName>
    <alternativeName>
        <fullName evidence="12">Fungalysin</fullName>
    </alternativeName>
</protein>
<dbReference type="GO" id="GO:0005615">
    <property type="term" value="C:extracellular space"/>
    <property type="evidence" value="ECO:0007669"/>
    <property type="project" value="InterPro"/>
</dbReference>
<dbReference type="OrthoDB" id="3227768at2759"/>
<dbReference type="InParanoid" id="A0A409XJZ5"/>
<evidence type="ECO:0000256" key="8">
    <source>
        <dbReference type="ARBA" id="ARBA00023049"/>
    </source>
</evidence>
<accession>A0A409XJZ5</accession>
<dbReference type="Proteomes" id="UP000283269">
    <property type="component" value="Unassembled WGS sequence"/>
</dbReference>
<dbReference type="SUPFAM" id="SSF55486">
    <property type="entry name" value="Metalloproteases ('zincins'), catalytic domain"/>
    <property type="match status" value="1"/>
</dbReference>
<evidence type="ECO:0000256" key="5">
    <source>
        <dbReference type="ARBA" id="ARBA00022723"/>
    </source>
</evidence>
<dbReference type="InterPro" id="IPR001842">
    <property type="entry name" value="Peptidase_M36"/>
</dbReference>
<comment type="subcellular location">
    <subcellularLocation>
        <location evidence="1 12">Secreted</location>
    </subcellularLocation>
</comment>
<keyword evidence="12" id="KW-0732">Signal</keyword>
<comment type="cofactor">
    <cofactor evidence="11">
        <name>Zn(2+)</name>
        <dbReference type="ChEBI" id="CHEBI:29105"/>
    </cofactor>
    <text evidence="11">Binds 1 zinc ion per subunit.</text>
</comment>
<evidence type="ECO:0000256" key="3">
    <source>
        <dbReference type="ARBA" id="ARBA00022525"/>
    </source>
</evidence>
<dbReference type="PANTHER" id="PTHR33478:SF1">
    <property type="entry name" value="EXTRACELLULAR METALLOPROTEINASE MEP"/>
    <property type="match status" value="1"/>
</dbReference>